<evidence type="ECO:0000256" key="4">
    <source>
        <dbReference type="ARBA" id="ARBA00022989"/>
    </source>
</evidence>
<feature type="region of interest" description="Disordered" evidence="10">
    <location>
        <begin position="342"/>
        <end position="371"/>
    </location>
</feature>
<feature type="transmembrane region" description="Helical" evidence="11">
    <location>
        <begin position="44"/>
        <end position="65"/>
    </location>
</feature>
<evidence type="ECO:0000256" key="5">
    <source>
        <dbReference type="ARBA" id="ARBA00023040"/>
    </source>
</evidence>
<keyword evidence="8 9" id="KW-0807">Transducer</keyword>
<feature type="compositionally biased region" description="Polar residues" evidence="10">
    <location>
        <begin position="423"/>
        <end position="433"/>
    </location>
</feature>
<dbReference type="Pfam" id="PF00001">
    <property type="entry name" value="7tm_1"/>
    <property type="match status" value="1"/>
</dbReference>
<comment type="subcellular location">
    <subcellularLocation>
        <location evidence="1">Cell membrane</location>
        <topology evidence="1">Multi-pass membrane protein</topology>
    </subcellularLocation>
</comment>
<dbReference type="GO" id="GO:0005886">
    <property type="term" value="C:plasma membrane"/>
    <property type="evidence" value="ECO:0007669"/>
    <property type="project" value="UniProtKB-SubCell"/>
</dbReference>
<keyword evidence="5 9" id="KW-0297">G-protein coupled receptor</keyword>
<accession>A0AAE1CJ91</accession>
<feature type="transmembrane region" description="Helical" evidence="11">
    <location>
        <begin position="115"/>
        <end position="135"/>
    </location>
</feature>
<dbReference type="SUPFAM" id="SSF81321">
    <property type="entry name" value="Family A G protein-coupled receptor-like"/>
    <property type="match status" value="1"/>
</dbReference>
<feature type="compositionally biased region" description="Polar residues" evidence="10">
    <location>
        <begin position="406"/>
        <end position="415"/>
    </location>
</feature>
<protein>
    <recommendedName>
        <fullName evidence="12">G-protein coupled receptors family 1 profile domain-containing protein</fullName>
    </recommendedName>
</protein>
<feature type="compositionally biased region" description="Basic and acidic residues" evidence="10">
    <location>
        <begin position="305"/>
        <end position="324"/>
    </location>
</feature>
<feature type="transmembrane region" description="Helical" evidence="11">
    <location>
        <begin position="205"/>
        <end position="233"/>
    </location>
</feature>
<dbReference type="AlphaFoldDB" id="A0AAE1CJ91"/>
<evidence type="ECO:0000256" key="2">
    <source>
        <dbReference type="ARBA" id="ARBA00022475"/>
    </source>
</evidence>
<evidence type="ECO:0000259" key="12">
    <source>
        <dbReference type="PROSITE" id="PS50262"/>
    </source>
</evidence>
<feature type="transmembrane region" description="Helical" evidence="11">
    <location>
        <begin position="155"/>
        <end position="178"/>
    </location>
</feature>
<feature type="transmembrane region" description="Helical" evidence="11">
    <location>
        <begin position="822"/>
        <end position="846"/>
    </location>
</feature>
<dbReference type="PANTHER" id="PTHR24230">
    <property type="entry name" value="G-PROTEIN COUPLED RECEPTOR"/>
    <property type="match status" value="1"/>
</dbReference>
<feature type="domain" description="G-protein coupled receptors family 1 profile" evidence="12">
    <location>
        <begin position="57"/>
        <end position="256"/>
    </location>
</feature>
<comment type="similarity">
    <text evidence="9">Belongs to the G-protein coupled receptor 1 family.</text>
</comment>
<feature type="transmembrane region" description="Helical" evidence="11">
    <location>
        <begin position="77"/>
        <end position="95"/>
    </location>
</feature>
<keyword evidence="14" id="KW-1185">Reference proteome</keyword>
<comment type="caution">
    <text evidence="13">The sequence shown here is derived from an EMBL/GenBank/DDBJ whole genome shotgun (WGS) entry which is preliminary data.</text>
</comment>
<keyword evidence="7 9" id="KW-0675">Receptor</keyword>
<evidence type="ECO:0000256" key="7">
    <source>
        <dbReference type="ARBA" id="ARBA00023170"/>
    </source>
</evidence>
<dbReference type="PRINTS" id="PR00237">
    <property type="entry name" value="GPCRRHODOPSN"/>
</dbReference>
<dbReference type="PROSITE" id="PS00237">
    <property type="entry name" value="G_PROTEIN_RECEP_F1_1"/>
    <property type="match status" value="1"/>
</dbReference>
<evidence type="ECO:0000256" key="11">
    <source>
        <dbReference type="SAM" id="Phobius"/>
    </source>
</evidence>
<sequence>MTTSSPVGSTSMFSNSTSNFDPDLSWQMVLADEQAELYLKLPTFIMLGVLMLIGIPGNLLVLIVYRLKMKYSAYRVFVLWMAAFDLLNCLVGIPFEMVDLRNDVTLDNAAACKIFRFMIFFCACGSVSILVAVSVDRYRRVCKPYAVQLTVTYTWVVSALFSLIALAAAIPALVFYGVKTEEKFGVVLRDCSIDDSWGPPYKSVIIYQVVLAAIFILSILILAIVYTLIIFAIQRQNERMRKMSETYSIEKEQNRTPTTNPTCRFEVSQNAVVEDESGADQVVEQIPQLNSTTNNNSHVPGNNSAHDETRDDTTGINLSDHDPVRAQTKDLDTDKEHILLVPTSQSACTASRHDEADIPHGKTQGTETNKRGSAITAAFMRLFSRDVNPLNQAKSPTKQKPEDPRNITQQNSGSSEPIPLHKSNGSEPISTVWENEDSSEPVWHCTDREETDSLDHTQRFHGKAPHLFIRQESLTNYYPSVTNTPNDSIDDAPRGDCENNETGDQRLACEASMAECSSWDAFNSSEDVDSHQTLNISGSLGPIKPLAGNLQRKCKTSGFEFAVASVEFHHGAKDSRVPSMLSVRQSCSVIGSENVSRESSSSRVVQWGSINARTSASVSSNPNLGSGIPKLQWVVKPETRNRKLGHNDEPVRLCVSDYLPLNENKASRCSVCRDCSSLPSLTREHHQQELCLFTIKRAFSVPSLPSLAGISTCSYKCGRKYAVRNTNIGRDCGDEVQTSYAEISPGPDQHQDSNTNSATFLQVQRENIPQSLKPSFVNTNGPESSLDVNKCINDTPTYMSTNTPLVSNSEKTQSSGMSTTKLTYTMLGVTLGFVVSYLPHLALQIYRGLQPGNVDSLLRTSSVYFAFYHLCNRSFFVNNAINPIIYSFMNKTFQRKSLSLLRSWATAAFNEGQWCEKFCPRRFWLWARRDLSVTSSRMEETG</sequence>
<feature type="transmembrane region" description="Helical" evidence="11">
    <location>
        <begin position="866"/>
        <end position="889"/>
    </location>
</feature>
<evidence type="ECO:0000256" key="10">
    <source>
        <dbReference type="SAM" id="MobiDB-lite"/>
    </source>
</evidence>
<evidence type="ECO:0000256" key="3">
    <source>
        <dbReference type="ARBA" id="ARBA00022692"/>
    </source>
</evidence>
<dbReference type="InterPro" id="IPR017452">
    <property type="entry name" value="GPCR_Rhodpsn_7TM"/>
</dbReference>
<organism evidence="13 14">
    <name type="scientific">Elysia crispata</name>
    <name type="common">lettuce slug</name>
    <dbReference type="NCBI Taxonomy" id="231223"/>
    <lineage>
        <taxon>Eukaryota</taxon>
        <taxon>Metazoa</taxon>
        <taxon>Spiralia</taxon>
        <taxon>Lophotrochozoa</taxon>
        <taxon>Mollusca</taxon>
        <taxon>Gastropoda</taxon>
        <taxon>Heterobranchia</taxon>
        <taxon>Euthyneura</taxon>
        <taxon>Panpulmonata</taxon>
        <taxon>Sacoglossa</taxon>
        <taxon>Placobranchoidea</taxon>
        <taxon>Plakobranchidae</taxon>
        <taxon>Elysia</taxon>
    </lineage>
</organism>
<keyword evidence="6 11" id="KW-0472">Membrane</keyword>
<proteinExistence type="inferred from homology"/>
<dbReference type="Proteomes" id="UP001283361">
    <property type="component" value="Unassembled WGS sequence"/>
</dbReference>
<evidence type="ECO:0000256" key="1">
    <source>
        <dbReference type="ARBA" id="ARBA00004651"/>
    </source>
</evidence>
<dbReference type="GO" id="GO:0007218">
    <property type="term" value="P:neuropeptide signaling pathway"/>
    <property type="evidence" value="ECO:0007669"/>
    <property type="project" value="TreeGrafter"/>
</dbReference>
<keyword evidence="3 9" id="KW-0812">Transmembrane</keyword>
<evidence type="ECO:0000313" key="13">
    <source>
        <dbReference type="EMBL" id="KAK3697645.1"/>
    </source>
</evidence>
<evidence type="ECO:0000313" key="14">
    <source>
        <dbReference type="Proteomes" id="UP001283361"/>
    </source>
</evidence>
<name>A0AAE1CJ91_9GAST</name>
<feature type="compositionally biased region" description="Polar residues" evidence="10">
    <location>
        <begin position="389"/>
        <end position="398"/>
    </location>
</feature>
<dbReference type="Gene3D" id="1.20.1070.10">
    <property type="entry name" value="Rhodopsin 7-helix transmembrane proteins"/>
    <property type="match status" value="2"/>
</dbReference>
<dbReference type="CDD" id="cd00637">
    <property type="entry name" value="7tm_classA_rhodopsin-like"/>
    <property type="match status" value="1"/>
</dbReference>
<evidence type="ECO:0000256" key="6">
    <source>
        <dbReference type="ARBA" id="ARBA00023136"/>
    </source>
</evidence>
<evidence type="ECO:0000256" key="8">
    <source>
        <dbReference type="ARBA" id="ARBA00023224"/>
    </source>
</evidence>
<evidence type="ECO:0000256" key="9">
    <source>
        <dbReference type="RuleBase" id="RU000688"/>
    </source>
</evidence>
<dbReference type="InterPro" id="IPR000276">
    <property type="entry name" value="GPCR_Rhodpsn"/>
</dbReference>
<dbReference type="PROSITE" id="PS50262">
    <property type="entry name" value="G_PROTEIN_RECEP_F1_2"/>
    <property type="match status" value="1"/>
</dbReference>
<gene>
    <name evidence="13" type="ORF">RRG08_007457</name>
</gene>
<feature type="compositionally biased region" description="Basic and acidic residues" evidence="10">
    <location>
        <begin position="351"/>
        <end position="360"/>
    </location>
</feature>
<keyword evidence="4 11" id="KW-1133">Transmembrane helix</keyword>
<dbReference type="GO" id="GO:0008528">
    <property type="term" value="F:G protein-coupled peptide receptor activity"/>
    <property type="evidence" value="ECO:0007669"/>
    <property type="project" value="TreeGrafter"/>
</dbReference>
<keyword evidence="2" id="KW-1003">Cell membrane</keyword>
<dbReference type="PANTHER" id="PTHR24230:SF75">
    <property type="entry name" value="RELAXIN FAMILY PEPTIDE RECEPTOR 3"/>
    <property type="match status" value="1"/>
</dbReference>
<reference evidence="13" key="1">
    <citation type="journal article" date="2023" name="G3 (Bethesda)">
        <title>A reference genome for the long-term kleptoplast-retaining sea slug Elysia crispata morphotype clarki.</title>
        <authorList>
            <person name="Eastman K.E."/>
            <person name="Pendleton A.L."/>
            <person name="Shaikh M.A."/>
            <person name="Suttiyut T."/>
            <person name="Ogas R."/>
            <person name="Tomko P."/>
            <person name="Gavelis G."/>
            <person name="Widhalm J.R."/>
            <person name="Wisecaver J.H."/>
        </authorList>
    </citation>
    <scope>NUCLEOTIDE SEQUENCE</scope>
    <source>
        <strain evidence="13">ECLA1</strain>
    </source>
</reference>
<feature type="region of interest" description="Disordered" evidence="10">
    <location>
        <begin position="290"/>
        <end position="324"/>
    </location>
</feature>
<feature type="region of interest" description="Disordered" evidence="10">
    <location>
        <begin position="385"/>
        <end position="442"/>
    </location>
</feature>
<dbReference type="EMBL" id="JAWDGP010008005">
    <property type="protein sequence ID" value="KAK3697645.1"/>
    <property type="molecule type" value="Genomic_DNA"/>
</dbReference>
<feature type="compositionally biased region" description="Polar residues" evidence="10">
    <location>
        <begin position="290"/>
        <end position="304"/>
    </location>
</feature>